<keyword evidence="1" id="KW-0812">Transmembrane</keyword>
<evidence type="ECO:0008006" key="4">
    <source>
        <dbReference type="Google" id="ProtNLM"/>
    </source>
</evidence>
<keyword evidence="3" id="KW-1185">Reference proteome</keyword>
<name>G7UR07_PSEUP</name>
<dbReference type="InterPro" id="IPR007383">
    <property type="entry name" value="DUF445"/>
</dbReference>
<keyword evidence="1" id="KW-0472">Membrane</keyword>
<dbReference type="STRING" id="1045855.DSC_12175"/>
<dbReference type="HOGENOM" id="CLU_036718_2_0_6"/>
<dbReference type="Pfam" id="PF04286">
    <property type="entry name" value="DUF445"/>
    <property type="match status" value="1"/>
</dbReference>
<gene>
    <name evidence="2" type="ordered locus">DSC_12175</name>
</gene>
<dbReference type="RefSeq" id="WP_014161252.1">
    <property type="nucleotide sequence ID" value="NC_016147.2"/>
</dbReference>
<keyword evidence="1" id="KW-1133">Transmembrane helix</keyword>
<accession>G7UR07</accession>
<feature type="transmembrane region" description="Helical" evidence="1">
    <location>
        <begin position="20"/>
        <end position="39"/>
    </location>
</feature>
<organism evidence="2 3">
    <name type="scientific">Pseudoxanthomonas spadix (strain BD-a59)</name>
    <dbReference type="NCBI Taxonomy" id="1045855"/>
    <lineage>
        <taxon>Bacteria</taxon>
        <taxon>Pseudomonadati</taxon>
        <taxon>Pseudomonadota</taxon>
        <taxon>Gammaproteobacteria</taxon>
        <taxon>Lysobacterales</taxon>
        <taxon>Lysobacteraceae</taxon>
        <taxon>Pseudoxanthomonas</taxon>
    </lineage>
</organism>
<dbReference type="Proteomes" id="UP000005870">
    <property type="component" value="Chromosome"/>
</dbReference>
<evidence type="ECO:0000313" key="3">
    <source>
        <dbReference type="Proteomes" id="UP000005870"/>
    </source>
</evidence>
<proteinExistence type="predicted"/>
<evidence type="ECO:0000313" key="2">
    <source>
        <dbReference type="EMBL" id="AER57079.1"/>
    </source>
</evidence>
<dbReference type="GO" id="GO:0005886">
    <property type="term" value="C:plasma membrane"/>
    <property type="evidence" value="ECO:0007669"/>
    <property type="project" value="TreeGrafter"/>
</dbReference>
<reference evidence="2 3" key="1">
    <citation type="journal article" date="2012" name="J. Bacteriol.">
        <title>Complete Genome Sequence of the BTEX-Degrading Bacterium Pseudoxanthomonas spadix BD-a59.</title>
        <authorList>
            <person name="Lee S.H."/>
            <person name="Jin H.M."/>
            <person name="Lee H.J."/>
            <person name="Kim J.M."/>
            <person name="Jeon C.O."/>
        </authorList>
    </citation>
    <scope>NUCLEOTIDE SEQUENCE [LARGE SCALE GENOMIC DNA]</scope>
    <source>
        <strain evidence="2 3">BD-a59</strain>
    </source>
</reference>
<dbReference type="EMBL" id="CP003093">
    <property type="protein sequence ID" value="AER57079.1"/>
    <property type="molecule type" value="Genomic_DNA"/>
</dbReference>
<evidence type="ECO:0000256" key="1">
    <source>
        <dbReference type="SAM" id="Phobius"/>
    </source>
</evidence>
<dbReference type="PANTHER" id="PTHR38442">
    <property type="entry name" value="INNER MEMBRANE PROTEIN-RELATED"/>
    <property type="match status" value="1"/>
</dbReference>
<dbReference type="KEGG" id="psd:DSC_12175"/>
<feature type="transmembrane region" description="Helical" evidence="1">
    <location>
        <begin position="45"/>
        <end position="70"/>
    </location>
</feature>
<dbReference type="PANTHER" id="PTHR38442:SF1">
    <property type="entry name" value="INNER MEMBRANE PROTEIN"/>
    <property type="match status" value="1"/>
</dbReference>
<dbReference type="AlphaFoldDB" id="G7UR07"/>
<feature type="transmembrane region" description="Helical" evidence="1">
    <location>
        <begin position="409"/>
        <end position="428"/>
    </location>
</feature>
<dbReference type="eggNOG" id="COG2733">
    <property type="taxonomic scope" value="Bacteria"/>
</dbReference>
<sequence length="431" mass="47761">MQTSPQPIDPRRLRLRRMKLAASGLLVLMLAGFALSHAMGLRGGWAWLAAFCEAAAVGALADWFAVVALFRRPLGLPIPHTAIVPRSKDRLANSLAVFVRDHFLAPESLLEKLRVFDPAARLGQWLAEPEQARRLAGMARGWALQALDLLDESAVRVAIQQFVVGRLRSWNAAGTAGEVLGILTADGRHQELLDEALKRIGRWLDNPAVKARASALIVRYARREWPKLMGTVDLIKPVEEIGDSLAQRIAAAALEELQLVLSTPGHRLRKDYEEWLSGYVVRLRSDPDLAARVEEIKQNLIDHPAVQDYVRGLWDQVHATLRTNLETPDSTLARHLERSLQALGEALGRDPSLREALNTHLTSAAESLTTRLRSGVTDHIAQTMKNWDERQLTEIVELAVGRDLQYIRFNGTLVGGLIGLVLHALVVLTPL</sequence>
<protein>
    <recommendedName>
        <fullName evidence="4">DUF445 domain-containing protein</fullName>
    </recommendedName>
</protein>